<evidence type="ECO:0000313" key="4">
    <source>
        <dbReference type="Proteomes" id="UP001159364"/>
    </source>
</evidence>
<dbReference type="PANTHER" id="PTHR46039:SF2">
    <property type="entry name" value="SUCROSE-PHOSPHATE SYNTHASE 1"/>
    <property type="match status" value="1"/>
</dbReference>
<evidence type="ECO:0000256" key="1">
    <source>
        <dbReference type="ARBA" id="ARBA00022676"/>
    </source>
</evidence>
<dbReference type="EMBL" id="JAIWQS010000009">
    <property type="protein sequence ID" value="KAJ8756283.1"/>
    <property type="molecule type" value="Genomic_DNA"/>
</dbReference>
<keyword evidence="4" id="KW-1185">Reference proteome</keyword>
<keyword evidence="2" id="KW-0808">Transferase</keyword>
<reference evidence="3 4" key="1">
    <citation type="submission" date="2021-09" db="EMBL/GenBank/DDBJ databases">
        <title>Genomic insights and catalytic innovation underlie evolution of tropane alkaloids biosynthesis.</title>
        <authorList>
            <person name="Wang Y.-J."/>
            <person name="Tian T."/>
            <person name="Huang J.-P."/>
            <person name="Huang S.-X."/>
        </authorList>
    </citation>
    <scope>NUCLEOTIDE SEQUENCE [LARGE SCALE GENOMIC DNA]</scope>
    <source>
        <strain evidence="3">KIB-2018</strain>
        <tissue evidence="3">Leaf</tissue>
    </source>
</reference>
<dbReference type="Proteomes" id="UP001159364">
    <property type="component" value="Linkage Group LG09"/>
</dbReference>
<dbReference type="InterPro" id="IPR044161">
    <property type="entry name" value="SPS"/>
</dbReference>
<name>A0AAV8SVR7_9ROSI</name>
<comment type="caution">
    <text evidence="3">The sequence shown here is derived from an EMBL/GenBank/DDBJ whole genome shotgun (WGS) entry which is preliminary data.</text>
</comment>
<sequence length="138" mass="16175">MASDMPQISHIPNVPLHCTCFTGLTYTKTLKAQATRSPQERNTRVENMCWRIWNLARQKKQLEGELAQRNAKRRLERERGRRSYYSRYVQDLSEVVDMGHEGISEIVRKLTANFNSNMPVSHEEERKLIILMLQALMV</sequence>
<dbReference type="AlphaFoldDB" id="A0AAV8SVR7"/>
<proteinExistence type="predicted"/>
<evidence type="ECO:0000256" key="2">
    <source>
        <dbReference type="ARBA" id="ARBA00022679"/>
    </source>
</evidence>
<dbReference type="GO" id="GO:0016757">
    <property type="term" value="F:glycosyltransferase activity"/>
    <property type="evidence" value="ECO:0007669"/>
    <property type="project" value="UniProtKB-KW"/>
</dbReference>
<gene>
    <name evidence="3" type="ORF">K2173_025095</name>
</gene>
<organism evidence="3 4">
    <name type="scientific">Erythroxylum novogranatense</name>
    <dbReference type="NCBI Taxonomy" id="1862640"/>
    <lineage>
        <taxon>Eukaryota</taxon>
        <taxon>Viridiplantae</taxon>
        <taxon>Streptophyta</taxon>
        <taxon>Embryophyta</taxon>
        <taxon>Tracheophyta</taxon>
        <taxon>Spermatophyta</taxon>
        <taxon>Magnoliopsida</taxon>
        <taxon>eudicotyledons</taxon>
        <taxon>Gunneridae</taxon>
        <taxon>Pentapetalae</taxon>
        <taxon>rosids</taxon>
        <taxon>fabids</taxon>
        <taxon>Malpighiales</taxon>
        <taxon>Erythroxylaceae</taxon>
        <taxon>Erythroxylum</taxon>
    </lineage>
</organism>
<evidence type="ECO:0000313" key="3">
    <source>
        <dbReference type="EMBL" id="KAJ8756283.1"/>
    </source>
</evidence>
<protein>
    <submittedName>
        <fullName evidence="3">Uncharacterized protein</fullName>
    </submittedName>
</protein>
<dbReference type="PANTHER" id="PTHR46039">
    <property type="entry name" value="SUCROSE-PHOSPHATE SYNTHASE 3-RELATED"/>
    <property type="match status" value="1"/>
</dbReference>
<keyword evidence="1" id="KW-0328">Glycosyltransferase</keyword>
<accession>A0AAV8SVR7</accession>